<dbReference type="InterPro" id="IPR052196">
    <property type="entry name" value="Bact_Kbp"/>
</dbReference>
<keyword evidence="2" id="KW-0378">Hydrolase</keyword>
<evidence type="ECO:0000313" key="7">
    <source>
        <dbReference type="Proteomes" id="UP001519641"/>
    </source>
</evidence>
<gene>
    <name evidence="6" type="ORF">KK097_07195</name>
</gene>
<name>A0ABS5VFV0_9MICO</name>
<comment type="similarity">
    <text evidence="1">Belongs to the transglycosylase family. Rpf subfamily.</text>
</comment>
<feature type="compositionally biased region" description="Low complexity" evidence="3">
    <location>
        <begin position="118"/>
        <end position="134"/>
    </location>
</feature>
<dbReference type="SUPFAM" id="SSF54106">
    <property type="entry name" value="LysM domain"/>
    <property type="match status" value="1"/>
</dbReference>
<feature type="domain" description="LysM" evidence="5">
    <location>
        <begin position="178"/>
        <end position="226"/>
    </location>
</feature>
<dbReference type="Proteomes" id="UP001519641">
    <property type="component" value="Unassembled WGS sequence"/>
</dbReference>
<feature type="compositionally biased region" description="Low complexity" evidence="3">
    <location>
        <begin position="142"/>
        <end position="176"/>
    </location>
</feature>
<dbReference type="Pfam" id="PF06737">
    <property type="entry name" value="Transglycosylas"/>
    <property type="match status" value="1"/>
</dbReference>
<dbReference type="PANTHER" id="PTHR34700">
    <property type="entry name" value="POTASSIUM BINDING PROTEIN KBP"/>
    <property type="match status" value="1"/>
</dbReference>
<dbReference type="PANTHER" id="PTHR34700:SF4">
    <property type="entry name" value="PHAGE-LIKE ELEMENT PBSX PROTEIN XKDP"/>
    <property type="match status" value="1"/>
</dbReference>
<dbReference type="Gene3D" id="3.10.350.10">
    <property type="entry name" value="LysM domain"/>
    <property type="match status" value="1"/>
</dbReference>
<dbReference type="InterPro" id="IPR010618">
    <property type="entry name" value="RPF"/>
</dbReference>
<reference evidence="6 7" key="1">
    <citation type="submission" date="2021-05" db="EMBL/GenBank/DDBJ databases">
        <title>Whole genome sequence of Curtobacterium flaccumfaciens pv. flaccumfaciens strain CFBP 8819.</title>
        <authorList>
            <person name="Osdaghi E."/>
            <person name="Taghouti G."/>
            <person name="Portier P."/>
            <person name="Fazliarab A."/>
            <person name="Taghavi S.M."/>
            <person name="Briand M."/>
            <person name="Le-Saux M."/>
            <person name="Jacques M.-A."/>
        </authorList>
    </citation>
    <scope>NUCLEOTIDE SEQUENCE [LARGE SCALE GENOMIC DNA]</scope>
    <source>
        <strain evidence="6 7">CFBP 8819</strain>
    </source>
</reference>
<dbReference type="Pfam" id="PF01476">
    <property type="entry name" value="LysM"/>
    <property type="match status" value="1"/>
</dbReference>
<dbReference type="Gene3D" id="1.10.530.10">
    <property type="match status" value="1"/>
</dbReference>
<evidence type="ECO:0000259" key="5">
    <source>
        <dbReference type="PROSITE" id="PS51782"/>
    </source>
</evidence>
<evidence type="ECO:0000256" key="2">
    <source>
        <dbReference type="ARBA" id="ARBA00022801"/>
    </source>
</evidence>
<dbReference type="InterPro" id="IPR023346">
    <property type="entry name" value="Lysozyme-like_dom_sf"/>
</dbReference>
<comment type="caution">
    <text evidence="6">The sequence shown here is derived from an EMBL/GenBank/DDBJ whole genome shotgun (WGS) entry which is preliminary data.</text>
</comment>
<dbReference type="SMART" id="SM00257">
    <property type="entry name" value="LysM"/>
    <property type="match status" value="1"/>
</dbReference>
<feature type="region of interest" description="Disordered" evidence="3">
    <location>
        <begin position="114"/>
        <end position="180"/>
    </location>
</feature>
<keyword evidence="7" id="KW-1185">Reference proteome</keyword>
<proteinExistence type="inferred from homology"/>
<dbReference type="InterPro" id="IPR036779">
    <property type="entry name" value="LysM_dom_sf"/>
</dbReference>
<organism evidence="6 7">
    <name type="scientific">Curtobacterium aurantiacum</name>
    <dbReference type="NCBI Taxonomy" id="3236919"/>
    <lineage>
        <taxon>Bacteria</taxon>
        <taxon>Bacillati</taxon>
        <taxon>Actinomycetota</taxon>
        <taxon>Actinomycetes</taxon>
        <taxon>Micrococcales</taxon>
        <taxon>Microbacteriaceae</taxon>
        <taxon>Curtobacterium</taxon>
    </lineage>
</organism>
<dbReference type="EMBL" id="JAHEWS010000008">
    <property type="protein sequence ID" value="MBT1587600.1"/>
    <property type="molecule type" value="Genomic_DNA"/>
</dbReference>
<dbReference type="CDD" id="cd13925">
    <property type="entry name" value="RPF"/>
    <property type="match status" value="1"/>
</dbReference>
<dbReference type="CDD" id="cd00118">
    <property type="entry name" value="LysM"/>
    <property type="match status" value="1"/>
</dbReference>
<evidence type="ECO:0000256" key="3">
    <source>
        <dbReference type="SAM" id="MobiDB-lite"/>
    </source>
</evidence>
<dbReference type="InterPro" id="IPR018392">
    <property type="entry name" value="LysM"/>
</dbReference>
<evidence type="ECO:0000313" key="6">
    <source>
        <dbReference type="EMBL" id="MBT1587600.1"/>
    </source>
</evidence>
<feature type="chain" id="PRO_5047173030" evidence="4">
    <location>
        <begin position="34"/>
        <end position="228"/>
    </location>
</feature>
<dbReference type="RefSeq" id="WP_214544184.1">
    <property type="nucleotide sequence ID" value="NZ_JAHEWS010000008.1"/>
</dbReference>
<evidence type="ECO:0000256" key="4">
    <source>
        <dbReference type="SAM" id="SignalP"/>
    </source>
</evidence>
<protein>
    <submittedName>
        <fullName evidence="6">Transglycosylase family protein</fullName>
    </submittedName>
</protein>
<feature type="signal peptide" evidence="4">
    <location>
        <begin position="1"/>
        <end position="33"/>
    </location>
</feature>
<accession>A0ABS5VFV0</accession>
<dbReference type="SUPFAM" id="SSF53955">
    <property type="entry name" value="Lysozyme-like"/>
    <property type="match status" value="1"/>
</dbReference>
<keyword evidence="4" id="KW-0732">Signal</keyword>
<evidence type="ECO:0000256" key="1">
    <source>
        <dbReference type="ARBA" id="ARBA00010830"/>
    </source>
</evidence>
<dbReference type="PROSITE" id="PS51782">
    <property type="entry name" value="LYSM"/>
    <property type="match status" value="1"/>
</dbReference>
<sequence length="228" mass="22511">MKKLSRTRTIVGGLAFAGIAATGVGLAATPANAASGSTWDQLAQCESGGNWAINTGNGYYGGLQFNLGTWQANGGAGNPASASREAQIAVAERVLASQGWGAWPACSAQLGLSGTSGAAPAAAAPAPAEQAAPQPAAPAPAPAEQAAPQQAAPSTTESTPAPAATTPSKPAPVKTSGKTYTIASGDTLDTIATKLGIEGGWKQLWAANTSTIDDANLIYSGQELQLPA</sequence>